<dbReference type="OrthoDB" id="7283966at2"/>
<evidence type="ECO:0000256" key="5">
    <source>
        <dbReference type="ARBA" id="ARBA00022989"/>
    </source>
</evidence>
<dbReference type="Pfam" id="PF05977">
    <property type="entry name" value="MFS_3"/>
    <property type="match status" value="1"/>
</dbReference>
<dbReference type="RefSeq" id="WP_160960656.1">
    <property type="nucleotide sequence ID" value="NZ_WVUD01000014.1"/>
</dbReference>
<comment type="subcellular location">
    <subcellularLocation>
        <location evidence="1">Cell membrane</location>
        <topology evidence="1">Multi-pass membrane protein</topology>
    </subcellularLocation>
</comment>
<feature type="transmembrane region" description="Helical" evidence="7">
    <location>
        <begin position="170"/>
        <end position="195"/>
    </location>
</feature>
<dbReference type="Proteomes" id="UP000482487">
    <property type="component" value="Unassembled WGS sequence"/>
</dbReference>
<keyword evidence="10" id="KW-1185">Reference proteome</keyword>
<feature type="transmembrane region" description="Helical" evidence="7">
    <location>
        <begin position="361"/>
        <end position="386"/>
    </location>
</feature>
<proteinExistence type="predicted"/>
<feature type="transmembrane region" description="Helical" evidence="7">
    <location>
        <begin position="43"/>
        <end position="64"/>
    </location>
</feature>
<dbReference type="PANTHER" id="PTHR23513:SF9">
    <property type="entry name" value="ENTEROBACTIN EXPORTER ENTS"/>
    <property type="match status" value="1"/>
</dbReference>
<evidence type="ECO:0000256" key="7">
    <source>
        <dbReference type="SAM" id="Phobius"/>
    </source>
</evidence>
<dbReference type="GO" id="GO:0005886">
    <property type="term" value="C:plasma membrane"/>
    <property type="evidence" value="ECO:0007669"/>
    <property type="project" value="UniProtKB-SubCell"/>
</dbReference>
<keyword evidence="4 7" id="KW-0812">Transmembrane</keyword>
<name>A0A7C9MP61_9BACT</name>
<comment type="caution">
    <text evidence="9">The sequence shown here is derived from an EMBL/GenBank/DDBJ whole genome shotgun (WGS) entry which is preliminary data.</text>
</comment>
<feature type="domain" description="Major facilitator superfamily (MFS) profile" evidence="8">
    <location>
        <begin position="151"/>
        <end position="412"/>
    </location>
</feature>
<dbReference type="GO" id="GO:0022857">
    <property type="term" value="F:transmembrane transporter activity"/>
    <property type="evidence" value="ECO:0007669"/>
    <property type="project" value="InterPro"/>
</dbReference>
<keyword evidence="6 7" id="KW-0472">Membrane</keyword>
<evidence type="ECO:0000256" key="3">
    <source>
        <dbReference type="ARBA" id="ARBA00022475"/>
    </source>
</evidence>
<keyword evidence="5 7" id="KW-1133">Transmembrane helix</keyword>
<dbReference type="Gene3D" id="1.20.1250.20">
    <property type="entry name" value="MFS general substrate transporter like domains"/>
    <property type="match status" value="1"/>
</dbReference>
<dbReference type="InterPro" id="IPR010290">
    <property type="entry name" value="TM_effector"/>
</dbReference>
<sequence length="412" mass="42590">MASEIFGNRAFTRFWTARSASGFAYHMTAVAVGWQVYDLTGSALMLGLVGLVEFLPQFLLTLVVGQVADRFDRRRIAGVCQLVEAAALLLLLAEAAGGLLGLGGIFACVALIGAARAFETPTLQALLPSLVAPESLPRMLAWSGSVWKTAMILGPAAGGVLFMLGPGVVYGLGALVYVLASLAVLSIPAAAKVPAPAGSLWSTALDGLRFIRRRPIIFGAISLDLFSVLLGGATSLLPVFARDILAVGPGGLGALRAAPALGALAMSLYLTRFPLKRRVGRTMFAAVAVFGLSTIVFGLSRSFPLSVAALAVLGAGDMISVVIRSTLVQIDTPDALRGRVSAVNAVFIGTSNQLGDFESGLIAAALGATGAVVVGGLGALVVVALWMRFFPELARRDRLVPHVPAVGRPGET</sequence>
<dbReference type="AlphaFoldDB" id="A0A7C9MP61"/>
<evidence type="ECO:0000313" key="9">
    <source>
        <dbReference type="EMBL" id="MYL83412.1"/>
    </source>
</evidence>
<dbReference type="EMBL" id="WVUD01000014">
    <property type="protein sequence ID" value="MYL83412.1"/>
    <property type="molecule type" value="Genomic_DNA"/>
</dbReference>
<keyword evidence="3" id="KW-1003">Cell membrane</keyword>
<keyword evidence="2" id="KW-0813">Transport</keyword>
<evidence type="ECO:0000259" key="8">
    <source>
        <dbReference type="PROSITE" id="PS50850"/>
    </source>
</evidence>
<dbReference type="InterPro" id="IPR036259">
    <property type="entry name" value="MFS_trans_sf"/>
</dbReference>
<evidence type="ECO:0000256" key="4">
    <source>
        <dbReference type="ARBA" id="ARBA00022692"/>
    </source>
</evidence>
<evidence type="ECO:0000256" key="2">
    <source>
        <dbReference type="ARBA" id="ARBA00022448"/>
    </source>
</evidence>
<dbReference type="PANTHER" id="PTHR23513">
    <property type="entry name" value="INTEGRAL MEMBRANE EFFLUX PROTEIN-RELATED"/>
    <property type="match status" value="1"/>
</dbReference>
<protein>
    <submittedName>
        <fullName evidence="9">MFS transporter</fullName>
    </submittedName>
</protein>
<feature type="transmembrane region" description="Helical" evidence="7">
    <location>
        <begin position="20"/>
        <end position="37"/>
    </location>
</feature>
<dbReference type="SUPFAM" id="SSF103473">
    <property type="entry name" value="MFS general substrate transporter"/>
    <property type="match status" value="1"/>
</dbReference>
<organism evidence="9 10">
    <name type="scientific">Solidesulfovibrio aerotolerans</name>
    <dbReference type="NCBI Taxonomy" id="295255"/>
    <lineage>
        <taxon>Bacteria</taxon>
        <taxon>Pseudomonadati</taxon>
        <taxon>Thermodesulfobacteriota</taxon>
        <taxon>Desulfovibrionia</taxon>
        <taxon>Desulfovibrionales</taxon>
        <taxon>Desulfovibrionaceae</taxon>
        <taxon>Solidesulfovibrio</taxon>
    </lineage>
</organism>
<evidence type="ECO:0000256" key="1">
    <source>
        <dbReference type="ARBA" id="ARBA00004651"/>
    </source>
</evidence>
<dbReference type="InterPro" id="IPR020846">
    <property type="entry name" value="MFS_dom"/>
</dbReference>
<dbReference type="CDD" id="cd06173">
    <property type="entry name" value="MFS_MefA_like"/>
    <property type="match status" value="1"/>
</dbReference>
<reference evidence="9 10" key="1">
    <citation type="submission" date="2020-01" db="EMBL/GenBank/DDBJ databases">
        <title>Genome sequence of Desulfovibrio aerotolerans DSM 16695(T).</title>
        <authorList>
            <person name="Karnachuk O."/>
            <person name="Avakyan M."/>
            <person name="Mardanov A."/>
            <person name="Kadnikov V."/>
            <person name="Ravin N."/>
        </authorList>
    </citation>
    <scope>NUCLEOTIDE SEQUENCE [LARGE SCALE GENOMIC DNA]</scope>
    <source>
        <strain evidence="9 10">DSM 16695</strain>
    </source>
</reference>
<accession>A0A7C9MP61</accession>
<evidence type="ECO:0000256" key="6">
    <source>
        <dbReference type="ARBA" id="ARBA00023136"/>
    </source>
</evidence>
<evidence type="ECO:0000313" key="10">
    <source>
        <dbReference type="Proteomes" id="UP000482487"/>
    </source>
</evidence>
<feature type="transmembrane region" description="Helical" evidence="7">
    <location>
        <begin position="253"/>
        <end position="270"/>
    </location>
</feature>
<feature type="transmembrane region" description="Helical" evidence="7">
    <location>
        <begin position="216"/>
        <end position="241"/>
    </location>
</feature>
<gene>
    <name evidence="9" type="ORF">GTA51_09770</name>
</gene>
<feature type="transmembrane region" description="Helical" evidence="7">
    <location>
        <begin position="282"/>
        <end position="299"/>
    </location>
</feature>
<dbReference type="PROSITE" id="PS50850">
    <property type="entry name" value="MFS"/>
    <property type="match status" value="1"/>
</dbReference>